<dbReference type="RefSeq" id="WP_245981591.1">
    <property type="nucleotide sequence ID" value="NZ_RBKS01000001.1"/>
</dbReference>
<proteinExistence type="inferred from homology"/>
<dbReference type="GO" id="GO:0055085">
    <property type="term" value="P:transmembrane transport"/>
    <property type="evidence" value="ECO:0007669"/>
    <property type="project" value="TreeGrafter"/>
</dbReference>
<evidence type="ECO:0000256" key="4">
    <source>
        <dbReference type="ARBA" id="ARBA00022475"/>
    </source>
</evidence>
<feature type="transmembrane region" description="Helical" evidence="9">
    <location>
        <begin position="276"/>
        <end position="292"/>
    </location>
</feature>
<evidence type="ECO:0000256" key="1">
    <source>
        <dbReference type="ARBA" id="ARBA00004651"/>
    </source>
</evidence>
<dbReference type="GO" id="GO:0005886">
    <property type="term" value="C:plasma membrane"/>
    <property type="evidence" value="ECO:0007669"/>
    <property type="project" value="UniProtKB-SubCell"/>
</dbReference>
<accession>A0A495IGD5</accession>
<keyword evidence="6 9" id="KW-1133">Transmembrane helix</keyword>
<feature type="transmembrane region" description="Helical" evidence="9">
    <location>
        <begin position="43"/>
        <end position="64"/>
    </location>
</feature>
<dbReference type="Pfam" id="PF01594">
    <property type="entry name" value="AI-2E_transport"/>
    <property type="match status" value="1"/>
</dbReference>
<dbReference type="Proteomes" id="UP000280008">
    <property type="component" value="Unassembled WGS sequence"/>
</dbReference>
<dbReference type="InterPro" id="IPR002549">
    <property type="entry name" value="AI-2E-like"/>
</dbReference>
<evidence type="ECO:0000313" key="11">
    <source>
        <dbReference type="Proteomes" id="UP000280008"/>
    </source>
</evidence>
<evidence type="ECO:0000256" key="7">
    <source>
        <dbReference type="ARBA" id="ARBA00023136"/>
    </source>
</evidence>
<comment type="subcellular location">
    <subcellularLocation>
        <location evidence="1">Cell membrane</location>
        <topology evidence="1">Multi-pass membrane protein</topology>
    </subcellularLocation>
</comment>
<feature type="transmembrane region" description="Helical" evidence="9">
    <location>
        <begin position="76"/>
        <end position="98"/>
    </location>
</feature>
<evidence type="ECO:0000256" key="6">
    <source>
        <dbReference type="ARBA" id="ARBA00022989"/>
    </source>
</evidence>
<keyword evidence="11" id="KW-1185">Reference proteome</keyword>
<keyword evidence="4" id="KW-1003">Cell membrane</keyword>
<keyword evidence="3" id="KW-0813">Transport</keyword>
<gene>
    <name evidence="10" type="ORF">C8E83_2138</name>
</gene>
<evidence type="ECO:0000256" key="9">
    <source>
        <dbReference type="SAM" id="Phobius"/>
    </source>
</evidence>
<comment type="similarity">
    <text evidence="2">Belongs to the autoinducer-2 exporter (AI-2E) (TC 2.A.86) family.</text>
</comment>
<sequence length="381" mass="40265">MQRPTDRALPAGMQIAGAWAWRILAIAGVIALFLFVVSELEFIVIPLMIAILLSALLVPGAAFLRRHGWPRWLATVVPILVVLVVLAGLGFLVVTQILDELPELRHRTFHAYLDVRGFLISGPFHLTPKQLNGEFHTAVSAVQTDTNGLLAGAKSIGSGFEHFFTGLLLTVFGTIILLIDGAAVWRWTVRLFPKRARAAIDDAGHAGWITLTSFVKVQIFVALVNSVGIGLIAAIARIPLAVPIAVAVFLGSFIPVVGSIVTGIIAVFVALVYNGPVIALIMLAGVLFIHLLESQVLQPLVMGNAVKVHPLAVVFAVAGGALLAGIAGALFAVPLVATVNTMVHSIAAGRWKARSQEPGDTPPADLAPAPETLSPKDPADD</sequence>
<evidence type="ECO:0000256" key="3">
    <source>
        <dbReference type="ARBA" id="ARBA00022448"/>
    </source>
</evidence>
<dbReference type="PANTHER" id="PTHR21716:SF53">
    <property type="entry name" value="PERMEASE PERM-RELATED"/>
    <property type="match status" value="1"/>
</dbReference>
<feature type="region of interest" description="Disordered" evidence="8">
    <location>
        <begin position="353"/>
        <end position="381"/>
    </location>
</feature>
<feature type="transmembrane region" description="Helical" evidence="9">
    <location>
        <begin position="163"/>
        <end position="185"/>
    </location>
</feature>
<keyword evidence="5 9" id="KW-0812">Transmembrane</keyword>
<protein>
    <submittedName>
        <fullName evidence="10">Putative PurR-regulated permease PerM</fullName>
    </submittedName>
</protein>
<evidence type="ECO:0000256" key="2">
    <source>
        <dbReference type="ARBA" id="ARBA00009773"/>
    </source>
</evidence>
<feature type="transmembrane region" description="Helical" evidence="9">
    <location>
        <begin position="219"/>
        <end position="238"/>
    </location>
</feature>
<dbReference type="PANTHER" id="PTHR21716">
    <property type="entry name" value="TRANSMEMBRANE PROTEIN"/>
    <property type="match status" value="1"/>
</dbReference>
<reference evidence="10 11" key="1">
    <citation type="submission" date="2018-10" db="EMBL/GenBank/DDBJ databases">
        <title>Sequencing the genomes of 1000 actinobacteria strains.</title>
        <authorList>
            <person name="Klenk H.-P."/>
        </authorList>
    </citation>
    <scope>NUCLEOTIDE SEQUENCE [LARGE SCALE GENOMIC DNA]</scope>
    <source>
        <strain evidence="10 11">DSM 17894</strain>
    </source>
</reference>
<feature type="transmembrane region" description="Helical" evidence="9">
    <location>
        <begin position="20"/>
        <end position="37"/>
    </location>
</feature>
<feature type="transmembrane region" description="Helical" evidence="9">
    <location>
        <begin position="312"/>
        <end position="337"/>
    </location>
</feature>
<evidence type="ECO:0000256" key="5">
    <source>
        <dbReference type="ARBA" id="ARBA00022692"/>
    </source>
</evidence>
<name>A0A495IGD5_9MICO</name>
<dbReference type="EMBL" id="RBKS01000001">
    <property type="protein sequence ID" value="RKR75004.1"/>
    <property type="molecule type" value="Genomic_DNA"/>
</dbReference>
<comment type="caution">
    <text evidence="10">The sequence shown here is derived from an EMBL/GenBank/DDBJ whole genome shotgun (WGS) entry which is preliminary data.</text>
</comment>
<feature type="transmembrane region" description="Helical" evidence="9">
    <location>
        <begin position="244"/>
        <end position="269"/>
    </location>
</feature>
<evidence type="ECO:0000313" key="10">
    <source>
        <dbReference type="EMBL" id="RKR75004.1"/>
    </source>
</evidence>
<dbReference type="AlphaFoldDB" id="A0A495IGD5"/>
<keyword evidence="7 9" id="KW-0472">Membrane</keyword>
<evidence type="ECO:0000256" key="8">
    <source>
        <dbReference type="SAM" id="MobiDB-lite"/>
    </source>
</evidence>
<organism evidence="10 11">
    <name type="scientific">Frondihabitans australicus</name>
    <dbReference type="NCBI Taxonomy" id="386892"/>
    <lineage>
        <taxon>Bacteria</taxon>
        <taxon>Bacillati</taxon>
        <taxon>Actinomycetota</taxon>
        <taxon>Actinomycetes</taxon>
        <taxon>Micrococcales</taxon>
        <taxon>Microbacteriaceae</taxon>
        <taxon>Frondihabitans</taxon>
    </lineage>
</organism>